<evidence type="ECO:0000256" key="5">
    <source>
        <dbReference type="ARBA" id="ARBA00022475"/>
    </source>
</evidence>
<feature type="transmembrane region" description="Helical" evidence="19">
    <location>
        <begin position="173"/>
        <end position="192"/>
    </location>
</feature>
<organism evidence="22 24">
    <name type="scientific">Sodalis glossinidius (strain morsitans)</name>
    <dbReference type="NCBI Taxonomy" id="343509"/>
    <lineage>
        <taxon>Bacteria</taxon>
        <taxon>Pseudomonadati</taxon>
        <taxon>Pseudomonadota</taxon>
        <taxon>Gammaproteobacteria</taxon>
        <taxon>Enterobacterales</taxon>
        <taxon>Bruguierivoracaceae</taxon>
        <taxon>Sodalis</taxon>
    </lineage>
</organism>
<proteinExistence type="inferred from homology"/>
<dbReference type="InterPro" id="IPR001750">
    <property type="entry name" value="ND/Mrp_TM"/>
</dbReference>
<reference evidence="23 25" key="2">
    <citation type="submission" date="2015-05" db="EMBL/GenBank/DDBJ databases">
        <authorList>
            <person name="Goodhead I."/>
        </authorList>
    </citation>
    <scope>NUCLEOTIDE SEQUENCE [LARGE SCALE GENOMIC DNA]</scope>
    <source>
        <strain evidence="23">B4</strain>
        <strain evidence="25">morsitans</strain>
    </source>
</reference>
<evidence type="ECO:0000256" key="4">
    <source>
        <dbReference type="ARBA" id="ARBA00019904"/>
    </source>
</evidence>
<feature type="transmembrane region" description="Helical" evidence="19">
    <location>
        <begin position="494"/>
        <end position="515"/>
    </location>
</feature>
<dbReference type="PRINTS" id="PR01434">
    <property type="entry name" value="NADHDHGNASE5"/>
</dbReference>
<dbReference type="NCBIfam" id="TIGR01974">
    <property type="entry name" value="NDH_I_L"/>
    <property type="match status" value="1"/>
</dbReference>
<keyword evidence="12" id="KW-0830">Ubiquinone</keyword>
<name>Q2NSK9_SODGM</name>
<evidence type="ECO:0000256" key="6">
    <source>
        <dbReference type="ARBA" id="ARBA00022519"/>
    </source>
</evidence>
<keyword evidence="11" id="KW-0520">NAD</keyword>
<comment type="subunit">
    <text evidence="14">Composed of 13 different subunits. Subunits NuoA, H, J, K, L, M, N constitute the membrane sector of the complex.</text>
</comment>
<dbReference type="GO" id="GO:0003954">
    <property type="term" value="F:NADH dehydrogenase activity"/>
    <property type="evidence" value="ECO:0007669"/>
    <property type="project" value="TreeGrafter"/>
</dbReference>
<evidence type="ECO:0000313" key="22">
    <source>
        <dbReference type="EMBL" id="BAE74866.1"/>
    </source>
</evidence>
<dbReference type="OrthoDB" id="9811798at2"/>
<feature type="transmembrane region" description="Helical" evidence="19">
    <location>
        <begin position="282"/>
        <end position="303"/>
    </location>
</feature>
<dbReference type="HOGENOM" id="CLU_007100_6_2_6"/>
<dbReference type="Pfam" id="PF00361">
    <property type="entry name" value="Proton_antipo_M"/>
    <property type="match status" value="1"/>
</dbReference>
<dbReference type="Proteomes" id="UP000245838">
    <property type="component" value="Chromosome sggmmb4_Chromosome"/>
</dbReference>
<evidence type="ECO:0000256" key="14">
    <source>
        <dbReference type="ARBA" id="ARBA00025811"/>
    </source>
</evidence>
<dbReference type="Proteomes" id="UP000001932">
    <property type="component" value="Chromosome"/>
</dbReference>
<feature type="domain" description="NADH-Ubiquinone oxidoreductase (complex I) chain 5 N-terminal" evidence="21">
    <location>
        <begin position="70"/>
        <end position="120"/>
    </location>
</feature>
<evidence type="ECO:0000256" key="13">
    <source>
        <dbReference type="ARBA" id="ARBA00023136"/>
    </source>
</evidence>
<evidence type="ECO:0000256" key="12">
    <source>
        <dbReference type="ARBA" id="ARBA00023075"/>
    </source>
</evidence>
<dbReference type="eggNOG" id="COG1009">
    <property type="taxonomic scope" value="Bacteria"/>
</dbReference>
<keyword evidence="8" id="KW-0874">Quinone</keyword>
<feature type="transmembrane region" description="Helical" evidence="19">
    <location>
        <begin position="212"/>
        <end position="231"/>
    </location>
</feature>
<feature type="transmembrane region" description="Helical" evidence="19">
    <location>
        <begin position="377"/>
        <end position="400"/>
    </location>
</feature>
<dbReference type="InterPro" id="IPR003945">
    <property type="entry name" value="NU5C-like"/>
</dbReference>
<feature type="transmembrane region" description="Helical" evidence="19">
    <location>
        <begin position="142"/>
        <end position="161"/>
    </location>
</feature>
<dbReference type="GO" id="GO:0042773">
    <property type="term" value="P:ATP synthesis coupled electron transport"/>
    <property type="evidence" value="ECO:0007669"/>
    <property type="project" value="InterPro"/>
</dbReference>
<keyword evidence="7 18" id="KW-0812">Transmembrane</keyword>
<feature type="transmembrane region" description="Helical" evidence="19">
    <location>
        <begin position="334"/>
        <end position="357"/>
    </location>
</feature>
<evidence type="ECO:0000313" key="24">
    <source>
        <dbReference type="Proteomes" id="UP000001932"/>
    </source>
</evidence>
<protein>
    <recommendedName>
        <fullName evidence="4">NADH-quinone oxidoreductase subunit L</fullName>
    </recommendedName>
    <alternativeName>
        <fullName evidence="15">NADH dehydrogenase I subunit L</fullName>
    </alternativeName>
    <alternativeName>
        <fullName evidence="16">NDH-1 subunit L</fullName>
    </alternativeName>
</protein>
<keyword evidence="24" id="KW-1185">Reference proteome</keyword>
<comment type="catalytic activity">
    <reaction evidence="17">
        <text>a quinone + NADH + 5 H(+)(in) = a quinol + NAD(+) + 4 H(+)(out)</text>
        <dbReference type="Rhea" id="RHEA:57888"/>
        <dbReference type="ChEBI" id="CHEBI:15378"/>
        <dbReference type="ChEBI" id="CHEBI:24646"/>
        <dbReference type="ChEBI" id="CHEBI:57540"/>
        <dbReference type="ChEBI" id="CHEBI:57945"/>
        <dbReference type="ChEBI" id="CHEBI:132124"/>
    </reaction>
</comment>
<evidence type="ECO:0000256" key="9">
    <source>
        <dbReference type="ARBA" id="ARBA00022967"/>
    </source>
</evidence>
<dbReference type="InterPro" id="IPR018393">
    <property type="entry name" value="NADHpl_OxRdtase_5_subgr"/>
</dbReference>
<feature type="domain" description="NADH:quinone oxidoreductase/Mrp antiporter transmembrane" evidence="20">
    <location>
        <begin position="136"/>
        <end position="428"/>
    </location>
</feature>
<comment type="function">
    <text evidence="1">NDH-1 shuttles electrons from NADH, via FMN and iron-sulfur (Fe-S) centers, to quinones in the respiratory chain. The immediate electron acceptor for the enzyme in this species is believed to be ubiquinone. Couples the redox reaction to proton translocation (for every two electrons transferred, four hydrogen ions are translocated across the cytoplasmic membrane), and thus conserves the redox energy in a proton gradient.</text>
</comment>
<dbReference type="PANTHER" id="PTHR42829:SF2">
    <property type="entry name" value="NADH-UBIQUINONE OXIDOREDUCTASE CHAIN 5"/>
    <property type="match status" value="1"/>
</dbReference>
<evidence type="ECO:0000256" key="17">
    <source>
        <dbReference type="ARBA" id="ARBA00047712"/>
    </source>
</evidence>
<dbReference type="FunFam" id="1.20.5.2700:FF:000001">
    <property type="entry name" value="NADH-quinone oxidoreductase, L subunit"/>
    <property type="match status" value="1"/>
</dbReference>
<dbReference type="KEGG" id="sgl:SG1591"/>
<dbReference type="RefSeq" id="WP_011411411.1">
    <property type="nucleotide sequence ID" value="NC_007712.1"/>
</dbReference>
<sequence>MNLLYLTLVFPLAGFLLLAFSRGRWSENLAATVGVGSVGLAALTTLWVALDFLDARGDGAAVYAQTLWHWMAVGDFQIPITLSLDGLSLTMLSVVTGVGFFIHLYASWYMCGEEGYSRFFAYTNLFIASMLVLVLADNLLLMYLGWEGVGLCSYLLIGFYYTESKNGAAAMKAFVVTRVGDVLLAFALFILYDQLGTLNFHNLMVLAPQKLAEGSPAIIWATLMLLGGAVGKSAQLPLQTWLADAMAGPTPVSALIHAATMVTAGVYLIARTHGLFLMAPDVLHLVGIVGVVTLVLAGFAALVQTDIKRVLAYSTMSQIGYMFLALGVQAWDAAIFHLMTHAFFKALLFLSSGSVILACHHEQNIFKMGGLRKSIPLVYICFLVGGAALSALPLVTAGFYSKDEILWGALANGHSALMMAGLVGAFLTSVYTFRMIFIVFHGEAKIKAHVCRGISHHLPLVVLLVLSTFIGAWITPPLAGVLPASVFGHDGKLALEITSGAVAIIGICLAAVLWLGQRRLVNAVAASAPGRFLTVWWFHAWGFDWLYDKIFVKPYLVIARLLARDPLNAVMNLPALLARWAGRGLTVSENGQLRWYAASMGLGAVIVVALLVFV</sequence>
<comment type="similarity">
    <text evidence="3">Belongs to the complex I subunit 5 family.</text>
</comment>
<gene>
    <name evidence="23" type="primary">nuoL</name>
    <name evidence="22" type="ordered locus">SG1591</name>
    <name evidence="23" type="ORF">SGGMMB4_03719</name>
</gene>
<evidence type="ECO:0000256" key="1">
    <source>
        <dbReference type="ARBA" id="ARBA00002378"/>
    </source>
</evidence>
<dbReference type="GO" id="GO:0008137">
    <property type="term" value="F:NADH dehydrogenase (ubiquinone) activity"/>
    <property type="evidence" value="ECO:0007669"/>
    <property type="project" value="InterPro"/>
</dbReference>
<feature type="transmembrane region" description="Helical" evidence="19">
    <location>
        <begin position="252"/>
        <end position="270"/>
    </location>
</feature>
<evidence type="ECO:0000256" key="19">
    <source>
        <dbReference type="SAM" id="Phobius"/>
    </source>
</evidence>
<evidence type="ECO:0000256" key="8">
    <source>
        <dbReference type="ARBA" id="ARBA00022719"/>
    </source>
</evidence>
<dbReference type="AlphaFoldDB" id="Q2NSK9"/>
<accession>Q2NSK9</accession>
<dbReference type="GO" id="GO:0048038">
    <property type="term" value="F:quinone binding"/>
    <property type="evidence" value="ECO:0007669"/>
    <property type="project" value="UniProtKB-KW"/>
</dbReference>
<feature type="transmembrane region" description="Helical" evidence="19">
    <location>
        <begin position="420"/>
        <end position="442"/>
    </location>
</feature>
<evidence type="ECO:0000313" key="23">
    <source>
        <dbReference type="EMBL" id="CRL45711.1"/>
    </source>
</evidence>
<evidence type="ECO:0000256" key="16">
    <source>
        <dbReference type="ARBA" id="ARBA00032795"/>
    </source>
</evidence>
<feature type="transmembrane region" description="Helical" evidence="19">
    <location>
        <begin position="119"/>
        <end position="136"/>
    </location>
</feature>
<evidence type="ECO:0000256" key="18">
    <source>
        <dbReference type="RuleBase" id="RU000320"/>
    </source>
</evidence>
<evidence type="ECO:0000256" key="3">
    <source>
        <dbReference type="ARBA" id="ARBA00008200"/>
    </source>
</evidence>
<evidence type="ECO:0000256" key="15">
    <source>
        <dbReference type="ARBA" id="ARBA00031571"/>
    </source>
</evidence>
<dbReference type="Gene3D" id="1.20.5.2700">
    <property type="match status" value="1"/>
</dbReference>
<dbReference type="InterPro" id="IPR001516">
    <property type="entry name" value="Proton_antipo_N"/>
</dbReference>
<evidence type="ECO:0000313" key="25">
    <source>
        <dbReference type="Proteomes" id="UP000245838"/>
    </source>
</evidence>
<evidence type="ECO:0000259" key="21">
    <source>
        <dbReference type="Pfam" id="PF00662"/>
    </source>
</evidence>
<feature type="transmembrane region" description="Helical" evidence="19">
    <location>
        <begin position="29"/>
        <end position="50"/>
    </location>
</feature>
<feature type="transmembrane region" description="Helical" evidence="19">
    <location>
        <begin position="310"/>
        <end position="328"/>
    </location>
</feature>
<feature type="transmembrane region" description="Helical" evidence="19">
    <location>
        <begin position="520"/>
        <end position="539"/>
    </location>
</feature>
<dbReference type="EMBL" id="AP008232">
    <property type="protein sequence ID" value="BAE74866.1"/>
    <property type="molecule type" value="Genomic_DNA"/>
</dbReference>
<keyword evidence="5" id="KW-1003">Cell membrane</keyword>
<feature type="transmembrane region" description="Helical" evidence="19">
    <location>
        <begin position="593"/>
        <end position="613"/>
    </location>
</feature>
<keyword evidence="9" id="KW-1278">Translocase</keyword>
<keyword evidence="13 19" id="KW-0472">Membrane</keyword>
<dbReference type="GO" id="GO:0005886">
    <property type="term" value="C:plasma membrane"/>
    <property type="evidence" value="ECO:0007669"/>
    <property type="project" value="UniProtKB-SubCell"/>
</dbReference>
<dbReference type="PANTHER" id="PTHR42829">
    <property type="entry name" value="NADH-UBIQUINONE OXIDOREDUCTASE CHAIN 5"/>
    <property type="match status" value="1"/>
</dbReference>
<evidence type="ECO:0000256" key="2">
    <source>
        <dbReference type="ARBA" id="ARBA00004429"/>
    </source>
</evidence>
<dbReference type="STRING" id="343509.SG1591"/>
<dbReference type="PRINTS" id="PR01435">
    <property type="entry name" value="NPOXDRDTASE5"/>
</dbReference>
<feature type="transmembrane region" description="Helical" evidence="19">
    <location>
        <begin position="86"/>
        <end position="107"/>
    </location>
</feature>
<dbReference type="GO" id="GO:0015990">
    <property type="term" value="P:electron transport coupled proton transport"/>
    <property type="evidence" value="ECO:0007669"/>
    <property type="project" value="TreeGrafter"/>
</dbReference>
<keyword evidence="10 19" id="KW-1133">Transmembrane helix</keyword>
<evidence type="ECO:0000259" key="20">
    <source>
        <dbReference type="Pfam" id="PF00361"/>
    </source>
</evidence>
<comment type="subcellular location">
    <subcellularLocation>
        <location evidence="2">Cell inner membrane</location>
        <topology evidence="2">Multi-pass membrane protein</topology>
    </subcellularLocation>
    <subcellularLocation>
        <location evidence="18">Membrane</location>
        <topology evidence="18">Multi-pass membrane protein</topology>
    </subcellularLocation>
</comment>
<feature type="transmembrane region" description="Helical" evidence="19">
    <location>
        <begin position="454"/>
        <end position="474"/>
    </location>
</feature>
<dbReference type="BioCyc" id="SGLO343509:SGP1_RS14495-MONOMER"/>
<dbReference type="EMBL" id="LN854557">
    <property type="protein sequence ID" value="CRL45711.1"/>
    <property type="molecule type" value="Genomic_DNA"/>
</dbReference>
<keyword evidence="6" id="KW-0997">Cell inner membrane</keyword>
<dbReference type="NCBIfam" id="NF005141">
    <property type="entry name" value="PRK06590.1"/>
    <property type="match status" value="1"/>
</dbReference>
<dbReference type="Pfam" id="PF00662">
    <property type="entry name" value="Proton_antipo_N"/>
    <property type="match status" value="1"/>
</dbReference>
<evidence type="ECO:0000256" key="10">
    <source>
        <dbReference type="ARBA" id="ARBA00022989"/>
    </source>
</evidence>
<evidence type="ECO:0000256" key="11">
    <source>
        <dbReference type="ARBA" id="ARBA00023027"/>
    </source>
</evidence>
<evidence type="ECO:0000256" key="7">
    <source>
        <dbReference type="ARBA" id="ARBA00022692"/>
    </source>
</evidence>
<reference evidence="22 24" key="1">
    <citation type="journal article" date="2006" name="Genome Res.">
        <title>Massive genome erosion and functional adaptations provide insights into the symbiotic lifestyle of Sodalis glossinidius in the tsetse host.</title>
        <authorList>
            <person name="Toh H."/>
            <person name="Weiss B.L."/>
            <person name="Perkin S.A.H."/>
            <person name="Yamashita A."/>
            <person name="Oshima K."/>
            <person name="Hattori M."/>
            <person name="Aksoy S."/>
        </authorList>
    </citation>
    <scope>NUCLEOTIDE SEQUENCE [LARGE SCALE GENOMIC DNA]</scope>
    <source>
        <strain evidence="22">Morsitans</strain>
        <strain evidence="24">morsitans</strain>
    </source>
</reference>